<sequence length="181" mass="20239">MGAGGQETTRDRPRPDAARFREPATLEWQDPVLVICPRCGNRAVAEDAEGGARLRCEACTLRRVWSGQDLHVTVDGRDVVLVRRAGVWVDPVTGRPPARTSLLPTREARFGVPLWLVTECCGGRVLWARNEEHLDYLRAYVTATLRDRSGGLSTKLPTWMKRAGNRDEVIRAIARLRATLQ</sequence>
<dbReference type="AlphaFoldDB" id="A0A1H0FRP2"/>
<evidence type="ECO:0000313" key="2">
    <source>
        <dbReference type="Proteomes" id="UP000199088"/>
    </source>
</evidence>
<organism evidence="1 2">
    <name type="scientific">Klenkia soli</name>
    <dbReference type="NCBI Taxonomy" id="1052260"/>
    <lineage>
        <taxon>Bacteria</taxon>
        <taxon>Bacillati</taxon>
        <taxon>Actinomycetota</taxon>
        <taxon>Actinomycetes</taxon>
        <taxon>Geodermatophilales</taxon>
        <taxon>Geodermatophilaceae</taxon>
        <taxon>Klenkia</taxon>
    </lineage>
</organism>
<gene>
    <name evidence="1" type="ORF">SAMN05660199_01000</name>
</gene>
<name>A0A1H0FRP2_9ACTN</name>
<evidence type="ECO:0000313" key="1">
    <source>
        <dbReference type="EMBL" id="SDN97305.1"/>
    </source>
</evidence>
<evidence type="ECO:0008006" key="3">
    <source>
        <dbReference type="Google" id="ProtNLM"/>
    </source>
</evidence>
<dbReference type="Proteomes" id="UP000199088">
    <property type="component" value="Unassembled WGS sequence"/>
</dbReference>
<keyword evidence="2" id="KW-1185">Reference proteome</keyword>
<dbReference type="OrthoDB" id="7189707at2"/>
<dbReference type="RefSeq" id="WP_091240857.1">
    <property type="nucleotide sequence ID" value="NZ_FNIR01000003.1"/>
</dbReference>
<reference evidence="2" key="1">
    <citation type="submission" date="2016-10" db="EMBL/GenBank/DDBJ databases">
        <authorList>
            <person name="Varghese N."/>
            <person name="Submissions S."/>
        </authorList>
    </citation>
    <scope>NUCLEOTIDE SEQUENCE [LARGE SCALE GENOMIC DNA]</scope>
    <source>
        <strain evidence="2">DSM 45843</strain>
    </source>
</reference>
<dbReference type="EMBL" id="FNIR01000003">
    <property type="protein sequence ID" value="SDN97305.1"/>
    <property type="molecule type" value="Genomic_DNA"/>
</dbReference>
<proteinExistence type="predicted"/>
<protein>
    <recommendedName>
        <fullName evidence="3">TFIIB-type zinc ribbon-containing protein</fullName>
    </recommendedName>
</protein>
<accession>A0A1H0FRP2</accession>
<dbReference type="STRING" id="1052260.SAMN05660199_01000"/>